<feature type="compositionally biased region" description="Polar residues" evidence="5">
    <location>
        <begin position="1210"/>
        <end position="1224"/>
    </location>
</feature>
<feature type="compositionally biased region" description="Low complexity" evidence="5">
    <location>
        <begin position="1029"/>
        <end position="1041"/>
    </location>
</feature>
<evidence type="ECO:0000256" key="2">
    <source>
        <dbReference type="ARBA" id="ARBA00022845"/>
    </source>
</evidence>
<feature type="region of interest" description="Disordered" evidence="5">
    <location>
        <begin position="225"/>
        <end position="275"/>
    </location>
</feature>
<evidence type="ECO:0000256" key="5">
    <source>
        <dbReference type="SAM" id="MobiDB-lite"/>
    </source>
</evidence>
<keyword evidence="7" id="KW-1185">Reference proteome</keyword>
<evidence type="ECO:0000256" key="1">
    <source>
        <dbReference type="ARBA" id="ARBA00007302"/>
    </source>
</evidence>
<reference evidence="8 9" key="1">
    <citation type="submission" date="2025-04" db="UniProtKB">
        <authorList>
            <consortium name="RefSeq"/>
        </authorList>
    </citation>
    <scope>IDENTIFICATION</scope>
</reference>
<name>A0A6P7I5M5_9TELE</name>
<dbReference type="GO" id="GO:0005654">
    <property type="term" value="C:nucleoplasm"/>
    <property type="evidence" value="ECO:0007669"/>
    <property type="project" value="TreeGrafter"/>
</dbReference>
<feature type="compositionally biased region" description="Gly residues" evidence="5">
    <location>
        <begin position="479"/>
        <end position="499"/>
    </location>
</feature>
<feature type="compositionally biased region" description="Low complexity" evidence="5">
    <location>
        <begin position="1073"/>
        <end position="1141"/>
    </location>
</feature>
<evidence type="ECO:0000313" key="7">
    <source>
        <dbReference type="Proteomes" id="UP000515145"/>
    </source>
</evidence>
<feature type="compositionally biased region" description="Gly residues" evidence="5">
    <location>
        <begin position="232"/>
        <end position="248"/>
    </location>
</feature>
<keyword evidence="3" id="KW-0694">RNA-binding</keyword>
<feature type="compositionally biased region" description="Polar residues" evidence="5">
    <location>
        <begin position="1874"/>
        <end position="1884"/>
    </location>
</feature>
<feature type="compositionally biased region" description="Low complexity" evidence="5">
    <location>
        <begin position="966"/>
        <end position="988"/>
    </location>
</feature>
<feature type="region of interest" description="Disordered" evidence="5">
    <location>
        <begin position="148"/>
        <end position="169"/>
    </location>
</feature>
<feature type="compositionally biased region" description="Low complexity" evidence="5">
    <location>
        <begin position="1773"/>
        <end position="1787"/>
    </location>
</feature>
<feature type="compositionally biased region" description="Low complexity" evidence="5">
    <location>
        <begin position="1253"/>
        <end position="1267"/>
    </location>
</feature>
<feature type="compositionally biased region" description="Low complexity" evidence="5">
    <location>
        <begin position="2037"/>
        <end position="2051"/>
    </location>
</feature>
<feature type="compositionally biased region" description="Gly residues" evidence="5">
    <location>
        <begin position="2023"/>
        <end position="2036"/>
    </location>
</feature>
<dbReference type="RefSeq" id="XP_028263356.1">
    <property type="nucleotide sequence ID" value="XM_028407555.1"/>
</dbReference>
<feature type="compositionally biased region" description="Low complexity" evidence="5">
    <location>
        <begin position="1862"/>
        <end position="1873"/>
    </location>
</feature>
<accession>A0A6P7I5M5</accession>
<feature type="compositionally biased region" description="Gly residues" evidence="5">
    <location>
        <begin position="525"/>
        <end position="546"/>
    </location>
</feature>
<dbReference type="GO" id="GO:0000932">
    <property type="term" value="C:P-body"/>
    <property type="evidence" value="ECO:0007669"/>
    <property type="project" value="TreeGrafter"/>
</dbReference>
<protein>
    <submittedName>
        <fullName evidence="8 9">Trinucleotide repeat-containing gene 6B protein-like isoform X1</fullName>
    </submittedName>
</protein>
<gene>
    <name evidence="8 9" type="primary">LOC114437117</name>
</gene>
<feature type="region of interest" description="Disordered" evidence="5">
    <location>
        <begin position="310"/>
        <end position="1317"/>
    </location>
</feature>
<feature type="compositionally biased region" description="Low complexity" evidence="5">
    <location>
        <begin position="58"/>
        <end position="72"/>
    </location>
</feature>
<keyword evidence="2" id="KW-0810">Translation regulation</keyword>
<dbReference type="PANTHER" id="PTHR13020:SF32">
    <property type="entry name" value="TRINUCLEOTIDE REPEAT-CONTAINING GENE 6B PROTEIN"/>
    <property type="match status" value="1"/>
</dbReference>
<feature type="compositionally biased region" description="Gly residues" evidence="5">
    <location>
        <begin position="785"/>
        <end position="794"/>
    </location>
</feature>
<feature type="domain" description="TNRC6 PABC binding" evidence="6">
    <location>
        <begin position="1624"/>
        <end position="1886"/>
    </location>
</feature>
<feature type="compositionally biased region" description="Gly residues" evidence="5">
    <location>
        <begin position="605"/>
        <end position="616"/>
    </location>
</feature>
<feature type="compositionally biased region" description="Low complexity" evidence="5">
    <location>
        <begin position="323"/>
        <end position="337"/>
    </location>
</feature>
<dbReference type="GO" id="GO:0003723">
    <property type="term" value="F:RNA binding"/>
    <property type="evidence" value="ECO:0007669"/>
    <property type="project" value="UniProtKB-KW"/>
</dbReference>
<dbReference type="Gene3D" id="3.30.70.330">
    <property type="match status" value="1"/>
</dbReference>
<feature type="compositionally biased region" description="Low complexity" evidence="5">
    <location>
        <begin position="33"/>
        <end position="48"/>
    </location>
</feature>
<dbReference type="InterPro" id="IPR052068">
    <property type="entry name" value="GW182_domain"/>
</dbReference>
<dbReference type="SUPFAM" id="SSF54928">
    <property type="entry name" value="RNA-binding domain, RBD"/>
    <property type="match status" value="1"/>
</dbReference>
<feature type="region of interest" description="Disordered" evidence="5">
    <location>
        <begin position="1572"/>
        <end position="1611"/>
    </location>
</feature>
<dbReference type="GO" id="GO:0060213">
    <property type="term" value="P:positive regulation of nuclear-transcribed mRNA poly(A) tail shortening"/>
    <property type="evidence" value="ECO:0007669"/>
    <property type="project" value="TreeGrafter"/>
</dbReference>
<dbReference type="GeneID" id="114437117"/>
<evidence type="ECO:0000256" key="4">
    <source>
        <dbReference type="ARBA" id="ARBA00023158"/>
    </source>
</evidence>
<evidence type="ECO:0000313" key="9">
    <source>
        <dbReference type="RefSeq" id="XP_028263356.1"/>
    </source>
</evidence>
<dbReference type="GO" id="GO:0035195">
    <property type="term" value="P:miRNA-mediated post-transcriptional gene silencing"/>
    <property type="evidence" value="ECO:0007669"/>
    <property type="project" value="TreeGrafter"/>
</dbReference>
<feature type="compositionally biased region" description="Polar residues" evidence="5">
    <location>
        <begin position="1299"/>
        <end position="1317"/>
    </location>
</feature>
<dbReference type="InterPro" id="IPR035979">
    <property type="entry name" value="RBD_domain_sf"/>
</dbReference>
<feature type="compositionally biased region" description="Low complexity" evidence="5">
    <location>
        <begin position="722"/>
        <end position="746"/>
    </location>
</feature>
<dbReference type="OrthoDB" id="5919166at2759"/>
<feature type="compositionally biased region" description="Polar residues" evidence="5">
    <location>
        <begin position="400"/>
        <end position="414"/>
    </location>
</feature>
<feature type="compositionally biased region" description="Polar residues" evidence="5">
    <location>
        <begin position="657"/>
        <end position="672"/>
    </location>
</feature>
<dbReference type="PANTHER" id="PTHR13020">
    <property type="entry name" value="TRINUCLEOTIDE REPEAT-CONTAINING GENE 6"/>
    <property type="match status" value="1"/>
</dbReference>
<sequence length="2136" mass="215203">MEDKKRKKEDKRKREASQKVTEQKNKVPDLTKPASAQSPATQSSSASPSPGPTPSASPSPATSGPGSAATPSQGGNNAKRLAVANGQPTSTTSSSSTSGGPSAPGNGSTSSGGGTQAPQQPPRYMPREVPPRFRCQQDHKVLLKRGQPPLSSMLLGGGGDSPNANMAAVSDSGTAASSVALTSSSVAASTTTSNYANSMWGASSGSQASSQGREKVIVDGNDLEEWPSIAGNDGGGASFTGSGGGNGNNGMPVNSISASGNQSSPTSSFSLPNECMQSSSSVAWGTAASQGHLGGGNAVAAAGPLLQQPSSLSKAPAVPGSHDASGPIDGSSGIPGANFSPNANPSAWPALVQQDGPTAAGEGGLPSFHHQSHGGSANNSASLGLGSGPVGVLGGHPSLSVNQSSTHQHQLHQMQSRDRDIGGGKWDSESAGPKIAGGEGIGGGMDHGVGDHSHASSWRGQPSYPAANSKTGASRTDGWEGGGSGTGGFGADGDNGTSGWGYQSSTSGSNAWGGAGNGNQTSGVSQGGWGSSGVGGQRSGDWGGSTIGEANPGAEGMGEVCSSNSSSSGGSTVGNPPAASSSSAATTTTTRAWDNQKGEGETEEWGGGAGQGGSSSSGGNSRSGSVPNGSRCRRQAPNPEAALQNLLSRSDLDPRVLSNTGWGQTQIRQNTAWDFEEQSKDGSSSATLKHTSSLTGPSQYSSGPRTLSTDSLGQGGSPSLVPSTGSSGEGWESSSNSSSSGASSGRAPPPTGPNMGRNMGISQSGPLTSTGPGPGVIPSQQGKATGWGGGGMGAGDSQEPKGWGNEEWRSSSSRSGNSGGWGDHAQKGDPVSGGWGGSQEEKGTTGWKEMGGNGGGSGWGSEQKVGAGKDWGERESKSNTGGGGWGDERKNGGGHSGGDSSVGGWGNWDEGAPRRTWGAGGTGGGGSAGGGIGVLGGMGSKPHQNWSGGNKMHQMPNSQSGSITGPQAQLQQQQSQPHNQHPQLQQALDQGAMQGGGGRKLISQAQNQNQSSGWTSGPIPGVSGGGSGSEPSGWEEPSPQSISRKNEIDDGTSAWGDPTHYNYKPVNLWDKNSGPAGQQSHSQGQQSHGPGQQSHGPGQQSHGPGQQSHSQGQQSHGQGQQSHSQGQAQLQQGPPVQQQPSRQAAGLGGNRDFNTGHGPGKASAMGPSGWGGTSPTSPTVDNGTSAWGKPSDTPTGWGDPDDGGKPTCWGNPSTNSIKSGSKSMQDGWGDKEGSVAASRHSSWEDEEEGGGMWNSAGSQGSSSSWGQGSNGGWGVGQNHAGKKPSSKGPVKPSGDSWMSPINRQFSNMGLLNDDPSGSNIDLMPGSLQEKKMEVDKRGMGMNDFTVDMRKGGRGGGAMPYRPPGSKEAAPGDAGSYYDKTLPLINQDGCLGDEGPCSLYSPPTVYKPHSLFNHSVPFRQGGHSIFGSSGGMAQSRHHPSIPQINQSPGIRAQVPHQFLSPQVPGSVLKQMPPPSGSVGSVGGVGGVGGVAGVGGGVFPPQLSPQHLAMLSSIYPPHIQFQLACQLLLQQQNQPQQQQQQQLLQNQRKFAPNVRQQADPQQLARIMAVLQQQRQQQQVGGLGGSSKLSPSHHGGGGPKLPGADSLPHPGLAGSVADLHQKTLGPYSGLNLPGLDLGGSVVGGPGAMKDIGGQQSRFKWMMEGHCSPDTSSPENAFHKNGPVTPMKMQGGSPYSQYDMMVGDGLGDSWHRTPGNKMGAKPTNTPSWPPEFQPGVPWKGIDRIDPESDPYMTPGSMMGNAVSPSLNDTEHQLLQDNTDSTPPLNTLLPSPGAWPYSASDSPLNAHNSAKYTEYKTSWPPEPIGHKSWKASRGNSQTQLSRPPPGLPTQKQPSPSPWSGGAPRLAGRGWSSGSSTTGNAPSSTWSDGSSRESCWLVLSNLTPQIDGSTLRTICMQHGPLLTFHLGLTQGTALIRYSSKQEAAKAQSALHMCVLGNTTILAEFVSEEDVARYIAHSQAGAAGSAGTAAGSATSAPTAASAVGANSNGGSCERGGAGGSSVAGGGGVEGASTAGGAGNGGAGSSSSGWQSLDSTGSSTDQSAPQGPGLGIFTQWSNTGTGVGGAGGVEAGRQGLWGGMGGMSGAGYPSSSLWGSPALEDRHQMGSPASLLPGDLLGGGADSI</sequence>
<feature type="compositionally biased region" description="Polar residues" evidence="5">
    <location>
        <begin position="455"/>
        <end position="473"/>
    </location>
</feature>
<dbReference type="Pfam" id="PF16608">
    <property type="entry name" value="TNRC6-PABC_bdg"/>
    <property type="match status" value="1"/>
</dbReference>
<feature type="compositionally biased region" description="Polar residues" evidence="5">
    <location>
        <begin position="681"/>
        <end position="712"/>
    </location>
</feature>
<feature type="compositionally biased region" description="Gly residues" evidence="5">
    <location>
        <begin position="918"/>
        <end position="939"/>
    </location>
</feature>
<keyword evidence="4" id="KW-0943">RNA-mediated gene silencing</keyword>
<feature type="region of interest" description="Disordered" evidence="5">
    <location>
        <begin position="1"/>
        <end position="131"/>
    </location>
</feature>
<organism evidence="7 8">
    <name type="scientific">Parambassis ranga</name>
    <name type="common">Indian glassy fish</name>
    <dbReference type="NCBI Taxonomy" id="210632"/>
    <lineage>
        <taxon>Eukaryota</taxon>
        <taxon>Metazoa</taxon>
        <taxon>Chordata</taxon>
        <taxon>Craniata</taxon>
        <taxon>Vertebrata</taxon>
        <taxon>Euteleostomi</taxon>
        <taxon>Actinopterygii</taxon>
        <taxon>Neopterygii</taxon>
        <taxon>Teleostei</taxon>
        <taxon>Neoteleostei</taxon>
        <taxon>Acanthomorphata</taxon>
        <taxon>Ovalentaria</taxon>
        <taxon>Ambassidae</taxon>
        <taxon>Parambassis</taxon>
    </lineage>
</organism>
<feature type="compositionally biased region" description="Basic and acidic residues" evidence="5">
    <location>
        <begin position="415"/>
        <end position="428"/>
    </location>
</feature>
<feature type="compositionally biased region" description="Polar residues" evidence="5">
    <location>
        <begin position="251"/>
        <end position="275"/>
    </location>
</feature>
<dbReference type="InterPro" id="IPR012677">
    <property type="entry name" value="Nucleotide-bd_a/b_plait_sf"/>
</dbReference>
<feature type="compositionally biased region" description="Low complexity" evidence="5">
    <location>
        <begin position="2118"/>
        <end position="2127"/>
    </location>
</feature>
<dbReference type="GO" id="GO:0006417">
    <property type="term" value="P:regulation of translation"/>
    <property type="evidence" value="ECO:0007669"/>
    <property type="project" value="UniProtKB-KW"/>
</dbReference>
<feature type="region of interest" description="Disordered" evidence="5">
    <location>
        <begin position="1812"/>
        <end position="1884"/>
    </location>
</feature>
<feature type="compositionally biased region" description="Gly residues" evidence="5">
    <location>
        <begin position="893"/>
        <end position="906"/>
    </location>
</feature>
<dbReference type="InterPro" id="IPR032226">
    <property type="entry name" value="TNRC6_PABC-bd"/>
</dbReference>
<feature type="region of interest" description="Disordered" evidence="5">
    <location>
        <begin position="2023"/>
        <end position="2070"/>
    </location>
</feature>
<proteinExistence type="inferred from homology"/>
<dbReference type="FunFam" id="3.30.70.330:FF:000011">
    <property type="entry name" value="trinucleotide repeat-containing gene 6A protein-like"/>
    <property type="match status" value="1"/>
</dbReference>
<feature type="compositionally biased region" description="Gly residues" evidence="5">
    <location>
        <begin position="849"/>
        <end position="859"/>
    </location>
</feature>
<feature type="region of interest" description="Disordered" evidence="5">
    <location>
        <begin position="2116"/>
        <end position="2136"/>
    </location>
</feature>
<dbReference type="RefSeq" id="XP_028263355.1">
    <property type="nucleotide sequence ID" value="XM_028407554.1"/>
</dbReference>
<feature type="compositionally biased region" description="Gly residues" evidence="5">
    <location>
        <begin position="385"/>
        <end position="394"/>
    </location>
</feature>
<dbReference type="CTD" id="321362"/>
<evidence type="ECO:0000259" key="6">
    <source>
        <dbReference type="Pfam" id="PF16608"/>
    </source>
</evidence>
<evidence type="ECO:0000256" key="3">
    <source>
        <dbReference type="ARBA" id="ARBA00022884"/>
    </source>
</evidence>
<feature type="compositionally biased region" description="Low complexity" evidence="5">
    <location>
        <begin position="617"/>
        <end position="630"/>
    </location>
</feature>
<feature type="region of interest" description="Disordered" evidence="5">
    <location>
        <begin position="195"/>
        <end position="214"/>
    </location>
</feature>
<feature type="compositionally biased region" description="Polar residues" evidence="5">
    <location>
        <begin position="955"/>
        <end position="965"/>
    </location>
</feature>
<comment type="similarity">
    <text evidence="1">Belongs to the GW182 family.</text>
</comment>
<feature type="compositionally biased region" description="Low complexity" evidence="5">
    <location>
        <begin position="85"/>
        <end position="109"/>
    </location>
</feature>
<feature type="compositionally biased region" description="Low complexity" evidence="5">
    <location>
        <begin position="578"/>
        <end position="590"/>
    </location>
</feature>
<feature type="region of interest" description="Disordered" evidence="5">
    <location>
        <begin position="1769"/>
        <end position="1789"/>
    </location>
</feature>
<feature type="region of interest" description="Disordered" evidence="5">
    <location>
        <begin position="1347"/>
        <end position="1371"/>
    </location>
</feature>
<feature type="compositionally biased region" description="Low complexity" evidence="5">
    <location>
        <begin position="201"/>
        <end position="211"/>
    </location>
</feature>
<dbReference type="Proteomes" id="UP000515145">
    <property type="component" value="Chromosome 6"/>
</dbReference>
<feature type="compositionally biased region" description="Polar residues" evidence="5">
    <location>
        <begin position="1003"/>
        <end position="1015"/>
    </location>
</feature>
<feature type="compositionally biased region" description="Gly residues" evidence="5">
    <location>
        <begin position="435"/>
        <end position="447"/>
    </location>
</feature>
<evidence type="ECO:0000313" key="8">
    <source>
        <dbReference type="RefSeq" id="XP_028263355.1"/>
    </source>
</evidence>
<feature type="compositionally biased region" description="Basic and acidic residues" evidence="5">
    <location>
        <begin position="12"/>
        <end position="29"/>
    </location>
</feature>
<feature type="compositionally biased region" description="Basic residues" evidence="5">
    <location>
        <begin position="1"/>
        <end position="11"/>
    </location>
</feature>